<gene>
    <name evidence="1" type="ORF">DdX_06968</name>
</gene>
<comment type="caution">
    <text evidence="1">The sequence shown here is derived from an EMBL/GenBank/DDBJ whole genome shotgun (WGS) entry which is preliminary data.</text>
</comment>
<dbReference type="EMBL" id="JAKKPZ010000009">
    <property type="protein sequence ID" value="KAI1717231.1"/>
    <property type="molecule type" value="Genomic_DNA"/>
</dbReference>
<keyword evidence="2" id="KW-1185">Reference proteome</keyword>
<organism evidence="1 2">
    <name type="scientific">Ditylenchus destructor</name>
    <dbReference type="NCBI Taxonomy" id="166010"/>
    <lineage>
        <taxon>Eukaryota</taxon>
        <taxon>Metazoa</taxon>
        <taxon>Ecdysozoa</taxon>
        <taxon>Nematoda</taxon>
        <taxon>Chromadorea</taxon>
        <taxon>Rhabditida</taxon>
        <taxon>Tylenchina</taxon>
        <taxon>Tylenchomorpha</taxon>
        <taxon>Sphaerularioidea</taxon>
        <taxon>Anguinidae</taxon>
        <taxon>Anguininae</taxon>
        <taxon>Ditylenchus</taxon>
    </lineage>
</organism>
<reference evidence="1" key="1">
    <citation type="submission" date="2022-01" db="EMBL/GenBank/DDBJ databases">
        <title>Genome Sequence Resource for Two Populations of Ditylenchus destructor, the Migratory Endoparasitic Phytonematode.</title>
        <authorList>
            <person name="Zhang H."/>
            <person name="Lin R."/>
            <person name="Xie B."/>
        </authorList>
    </citation>
    <scope>NUCLEOTIDE SEQUENCE</scope>
    <source>
        <strain evidence="1">BazhouSP</strain>
    </source>
</reference>
<proteinExistence type="predicted"/>
<protein>
    <submittedName>
        <fullName evidence="1">Uncharacterized protein</fullName>
    </submittedName>
</protein>
<dbReference type="Proteomes" id="UP001201812">
    <property type="component" value="Unassembled WGS sequence"/>
</dbReference>
<sequence>MASGNPENPGFGQVTDHASGLGSGRVIRQSLRLGELSRLVPVSQATFASTGIYGFRKSGKSWIWPGHRSRVGARIRACDTSIASSRRAESIGTGLAGNICEYRDLWLPEIRKILDLGRAFTDAIPCFRRKLSKCGSDWQWQIYAQTDRALRFFCAEKPHSSFPPKNKYWDKGSIDRNINENRQKLMNHRLCLATVLTNSSKAIAINSKKVIPTHTDCHIGKDLISGKDEARARDLLRCREECMKEKDSFVCRMKLWLSRQNLCAISRINENCGLSASEFYLQLQRAIFEPNFPIVCRTNNQTNGGLSKAILKTRTSYQVRKSSRRRHPTKFENYADIREIHSRIFSKPNITMETTSEVAMQGNKLPLFPSFSPEIENIWNGNGWDADTSFADGRPWTIPTAARHIGRLILENHPNTIKTSSRKGAQPAITNNQYAALSEKFYNLSTTTKNFNVNGSTVPIIEVLKRIFLLPQNVNPPALLLIPKNTKFVLNTGNTATNTQRQALPEISRLKTEYLNTAAPKPIENSRFFAVEHAPAKEEADQNIPRRLL</sequence>
<evidence type="ECO:0000313" key="1">
    <source>
        <dbReference type="EMBL" id="KAI1717231.1"/>
    </source>
</evidence>
<dbReference type="AlphaFoldDB" id="A0AAD4N4X0"/>
<evidence type="ECO:0000313" key="2">
    <source>
        <dbReference type="Proteomes" id="UP001201812"/>
    </source>
</evidence>
<accession>A0AAD4N4X0</accession>
<name>A0AAD4N4X0_9BILA</name>